<dbReference type="PANTHER" id="PTHR35868:SF4">
    <property type="entry name" value="DUF2804 DOMAIN-CONTAINING PROTEIN"/>
    <property type="match status" value="1"/>
</dbReference>
<dbReference type="Proteomes" id="UP000004374">
    <property type="component" value="Unassembled WGS sequence"/>
</dbReference>
<reference evidence="1 2" key="1">
    <citation type="journal article" date="2012" name="J. Bacteriol.">
        <title>Genome Sequence of the Protease-Producing Bacterium Rheinheimera nanhaiensis E407-8T, Isolated from Deep-Sea Sediment of the South China Sea.</title>
        <authorList>
            <person name="Zhang X.-Y."/>
            <person name="Zhang Y.-J."/>
            <person name="Qin Q.-L."/>
            <person name="Xie B.-B."/>
            <person name="Chen X.-L."/>
            <person name="Zhou B.-C."/>
            <person name="Zhang Y.-Z."/>
        </authorList>
    </citation>
    <scope>NUCLEOTIDE SEQUENCE [LARGE SCALE GENOMIC DNA]</scope>
    <source>
        <strain evidence="1 2">E407-8</strain>
    </source>
</reference>
<evidence type="ECO:0000313" key="1">
    <source>
        <dbReference type="EMBL" id="GAB60119.1"/>
    </source>
</evidence>
<protein>
    <recommendedName>
        <fullName evidence="3">DUF2804 domain-containing protein</fullName>
    </recommendedName>
</protein>
<dbReference type="STRING" id="562729.RNAN_3133"/>
<dbReference type="PANTHER" id="PTHR35868">
    <property type="entry name" value="DUF2804 DOMAIN-CONTAINING PROTEIN-RELATED"/>
    <property type="match status" value="1"/>
</dbReference>
<evidence type="ECO:0008006" key="3">
    <source>
        <dbReference type="Google" id="ProtNLM"/>
    </source>
</evidence>
<dbReference type="AlphaFoldDB" id="I1E1E1"/>
<comment type="caution">
    <text evidence="1">The sequence shown here is derived from an EMBL/GenBank/DDBJ whole genome shotgun (WGS) entry which is preliminary data.</text>
</comment>
<dbReference type="Pfam" id="PF10974">
    <property type="entry name" value="DUF2804"/>
    <property type="match status" value="1"/>
</dbReference>
<dbReference type="InterPro" id="IPR021243">
    <property type="entry name" value="DUF2804"/>
</dbReference>
<proteinExistence type="predicted"/>
<evidence type="ECO:0000313" key="2">
    <source>
        <dbReference type="Proteomes" id="UP000004374"/>
    </source>
</evidence>
<dbReference type="EMBL" id="BAFK01000021">
    <property type="protein sequence ID" value="GAB60119.1"/>
    <property type="molecule type" value="Genomic_DNA"/>
</dbReference>
<keyword evidence="2" id="KW-1185">Reference proteome</keyword>
<accession>I1E1E1</accession>
<sequence length="340" mass="37766">MSLMSAACPQSAVIGQDGLPCFGHYARPPAELGLERFVYRTVLDKPASALSKYLHFKQFQFVSLCHPDWQIGIAIADIRYLASAFCYFYDRNTGQLDELELLKPFSLGVSMSPSPTQGEARISGKQHISLTLQHYNWHVRLSGALLQGEFSLNGAADASPLALCTPTGYNGWTYTQKHNALPLNGTLSYRGKPLDVTAALAGYDFSAGFMRRETSWRWGSISALLPQGRFGLNLACGVNETGTTENGLWLNGQWQSLPPVAITLNRQQPQTPWQYHDDSGRVKLQFSPQQVRQQKLDLGVLASNFRQYCGFFCGEITLANGEKLLLQQVPGLAEDHFARW</sequence>
<gene>
    <name evidence="1" type="ORF">RNAN_3133</name>
</gene>
<name>I1E1E1_9GAMM</name>
<organism evidence="1 2">
    <name type="scientific">Rheinheimera nanhaiensis E407-8</name>
    <dbReference type="NCBI Taxonomy" id="562729"/>
    <lineage>
        <taxon>Bacteria</taxon>
        <taxon>Pseudomonadati</taxon>
        <taxon>Pseudomonadota</taxon>
        <taxon>Gammaproteobacteria</taxon>
        <taxon>Chromatiales</taxon>
        <taxon>Chromatiaceae</taxon>
        <taxon>Rheinheimera</taxon>
    </lineage>
</organism>